<evidence type="ECO:0000313" key="4">
    <source>
        <dbReference type="Ensembl" id="ENSNMLP00000015258.1"/>
    </source>
</evidence>
<protein>
    <recommendedName>
        <fullName evidence="2">Fibroblast growth factor</fullName>
        <shortName evidence="2">FGF</shortName>
    </recommendedName>
</protein>
<reference evidence="4" key="1">
    <citation type="submission" date="2025-08" db="UniProtKB">
        <authorList>
            <consortium name="Ensembl"/>
        </authorList>
    </citation>
    <scope>IDENTIFICATION</scope>
</reference>
<dbReference type="GO" id="GO:0008083">
    <property type="term" value="F:growth factor activity"/>
    <property type="evidence" value="ECO:0007669"/>
    <property type="project" value="InterPro"/>
</dbReference>
<feature type="region of interest" description="Disordered" evidence="3">
    <location>
        <begin position="168"/>
        <end position="216"/>
    </location>
</feature>
<feature type="compositionally biased region" description="Polar residues" evidence="3">
    <location>
        <begin position="181"/>
        <end position="200"/>
    </location>
</feature>
<dbReference type="SUPFAM" id="SSF50353">
    <property type="entry name" value="Cytokine"/>
    <property type="match status" value="1"/>
</dbReference>
<keyword evidence="5" id="KW-1185">Reference proteome</keyword>
<dbReference type="Pfam" id="PF00167">
    <property type="entry name" value="FGF"/>
    <property type="match status" value="1"/>
</dbReference>
<dbReference type="PANTHER" id="PTHR11486">
    <property type="entry name" value="FIBROBLAST GROWTH FACTOR"/>
    <property type="match status" value="1"/>
</dbReference>
<evidence type="ECO:0000256" key="3">
    <source>
        <dbReference type="SAM" id="MobiDB-lite"/>
    </source>
</evidence>
<comment type="similarity">
    <text evidence="1 2">Belongs to the heparin-binding growth factors family.</text>
</comment>
<feature type="compositionally biased region" description="Basic and acidic residues" evidence="3">
    <location>
        <begin position="202"/>
        <end position="216"/>
    </location>
</feature>
<dbReference type="Gene3D" id="2.80.10.50">
    <property type="match status" value="1"/>
</dbReference>
<evidence type="ECO:0000313" key="5">
    <source>
        <dbReference type="Proteomes" id="UP000694523"/>
    </source>
</evidence>
<dbReference type="PRINTS" id="PR00263">
    <property type="entry name" value="HBGFFGF"/>
</dbReference>
<feature type="signal peptide" evidence="2">
    <location>
        <begin position="1"/>
        <end position="22"/>
    </location>
</feature>
<evidence type="ECO:0000256" key="1">
    <source>
        <dbReference type="ARBA" id="ARBA00007936"/>
    </source>
</evidence>
<dbReference type="Proteomes" id="UP000694523">
    <property type="component" value="Unplaced"/>
</dbReference>
<name>A0A8C6T5G8_9GOBI</name>
<feature type="chain" id="PRO_5034966509" description="Fibroblast growth factor" evidence="2">
    <location>
        <begin position="23"/>
        <end position="233"/>
    </location>
</feature>
<sequence length="233" mass="25398">MSLQLVDVLITAGVLLSSAVMCAPLVEHGTGTGWSQVVRLRHLYAGRTGQHLLISADGGVHGSALQSPHTLLEITAVSPGCVALRGVASDRFLCIHRDATLYTSATYSRDDCTFREQILPDGYSTYSSHTHGQLLSLGTPRQRQRGQDRGLPALAQFLPRLNTLEVLPPTTPHLARRPPSSLRTTWTHSDCSLRSSTAPASTRDESRGKHGGRDWSSKFWAHHKRGRLGHDVA</sequence>
<keyword evidence="2" id="KW-0732">Signal</keyword>
<dbReference type="Ensembl" id="ENSNMLT00000017144.1">
    <property type="protein sequence ID" value="ENSNMLP00000015258.1"/>
    <property type="gene ID" value="ENSNMLG00000010109.1"/>
</dbReference>
<dbReference type="InterPro" id="IPR002209">
    <property type="entry name" value="Fibroblast_GF_fam"/>
</dbReference>
<dbReference type="SMART" id="SM00442">
    <property type="entry name" value="FGF"/>
    <property type="match status" value="1"/>
</dbReference>
<proteinExistence type="inferred from homology"/>
<accession>A0A8C6T5G8</accession>
<dbReference type="AlphaFoldDB" id="A0A8C6T5G8"/>
<reference evidence="4" key="2">
    <citation type="submission" date="2025-09" db="UniProtKB">
        <authorList>
            <consortium name="Ensembl"/>
        </authorList>
    </citation>
    <scope>IDENTIFICATION</scope>
</reference>
<evidence type="ECO:0000256" key="2">
    <source>
        <dbReference type="RuleBase" id="RU049442"/>
    </source>
</evidence>
<dbReference type="InterPro" id="IPR008996">
    <property type="entry name" value="IL1/FGF"/>
</dbReference>
<organism evidence="4 5">
    <name type="scientific">Neogobius melanostomus</name>
    <name type="common">round goby</name>
    <dbReference type="NCBI Taxonomy" id="47308"/>
    <lineage>
        <taxon>Eukaryota</taxon>
        <taxon>Metazoa</taxon>
        <taxon>Chordata</taxon>
        <taxon>Craniata</taxon>
        <taxon>Vertebrata</taxon>
        <taxon>Euteleostomi</taxon>
        <taxon>Actinopterygii</taxon>
        <taxon>Neopterygii</taxon>
        <taxon>Teleostei</taxon>
        <taxon>Neoteleostei</taxon>
        <taxon>Acanthomorphata</taxon>
        <taxon>Gobiaria</taxon>
        <taxon>Gobiiformes</taxon>
        <taxon>Gobioidei</taxon>
        <taxon>Gobiidae</taxon>
        <taxon>Benthophilinae</taxon>
        <taxon>Neogobiini</taxon>
        <taxon>Neogobius</taxon>
    </lineage>
</organism>
<dbReference type="PRINTS" id="PR00262">
    <property type="entry name" value="IL1HBGF"/>
</dbReference>